<dbReference type="CDD" id="cd14686">
    <property type="entry name" value="bZIP"/>
    <property type="match status" value="1"/>
</dbReference>
<feature type="transmembrane region" description="Helical" evidence="6">
    <location>
        <begin position="39"/>
        <end position="63"/>
    </location>
</feature>
<dbReference type="PANTHER" id="PTHR39535">
    <property type="entry name" value="SPORULATION-DELAYING PROTEIN SDPB"/>
    <property type="match status" value="1"/>
</dbReference>
<keyword evidence="3 6" id="KW-1133">Transmembrane helix</keyword>
<feature type="domain" description="HTTM-like" evidence="7">
    <location>
        <begin position="32"/>
        <end position="323"/>
    </location>
</feature>
<reference evidence="8 9" key="1">
    <citation type="submission" date="2023-06" db="EMBL/GenBank/DDBJ databases">
        <title>Roseiconus lacunae JC819 isolated from Gulf of Mannar region, Tamil Nadu.</title>
        <authorList>
            <person name="Pk S."/>
            <person name="Ch S."/>
            <person name="Ch V.R."/>
        </authorList>
    </citation>
    <scope>NUCLEOTIDE SEQUENCE [LARGE SCALE GENOMIC DNA]</scope>
    <source>
        <strain evidence="8 9">JC819</strain>
    </source>
</reference>
<protein>
    <submittedName>
        <fullName evidence="8">HTTM domain-containing protein</fullName>
    </submittedName>
</protein>
<evidence type="ECO:0000313" key="8">
    <source>
        <dbReference type="EMBL" id="MDM4018976.1"/>
    </source>
</evidence>
<organism evidence="8 9">
    <name type="scientific">Roseiconus lacunae</name>
    <dbReference type="NCBI Taxonomy" id="2605694"/>
    <lineage>
        <taxon>Bacteria</taxon>
        <taxon>Pseudomonadati</taxon>
        <taxon>Planctomycetota</taxon>
        <taxon>Planctomycetia</taxon>
        <taxon>Pirellulales</taxon>
        <taxon>Pirellulaceae</taxon>
        <taxon>Roseiconus</taxon>
    </lineage>
</organism>
<comment type="subcellular location">
    <subcellularLocation>
        <location evidence="1">Endomembrane system</location>
        <topology evidence="1">Multi-pass membrane protein</topology>
    </subcellularLocation>
</comment>
<proteinExistence type="predicted"/>
<dbReference type="Proteomes" id="UP001239462">
    <property type="component" value="Unassembled WGS sequence"/>
</dbReference>
<evidence type="ECO:0000259" key="7">
    <source>
        <dbReference type="SMART" id="SM00752"/>
    </source>
</evidence>
<dbReference type="PANTHER" id="PTHR39535:SF2">
    <property type="entry name" value="HTTM DOMAIN-CONTAINING PROTEIN"/>
    <property type="match status" value="1"/>
</dbReference>
<dbReference type="SMART" id="SM00752">
    <property type="entry name" value="HTTM"/>
    <property type="match status" value="1"/>
</dbReference>
<name>A0ABT7PS92_9BACT</name>
<evidence type="ECO:0000313" key="9">
    <source>
        <dbReference type="Proteomes" id="UP001239462"/>
    </source>
</evidence>
<keyword evidence="4 6" id="KW-0472">Membrane</keyword>
<dbReference type="EMBL" id="JASZZN010000029">
    <property type="protein sequence ID" value="MDM4018976.1"/>
    <property type="molecule type" value="Genomic_DNA"/>
</dbReference>
<feature type="transmembrane region" description="Helical" evidence="6">
    <location>
        <begin position="256"/>
        <end position="279"/>
    </location>
</feature>
<gene>
    <name evidence="8" type="ORF">QTN89_26220</name>
</gene>
<evidence type="ECO:0000256" key="5">
    <source>
        <dbReference type="SAM" id="MobiDB-lite"/>
    </source>
</evidence>
<evidence type="ECO:0000256" key="3">
    <source>
        <dbReference type="ARBA" id="ARBA00022989"/>
    </source>
</evidence>
<feature type="region of interest" description="Disordered" evidence="5">
    <location>
        <begin position="419"/>
        <end position="442"/>
    </location>
</feature>
<sequence>MSTRETVESQSGHGSYRESLAKGWEVWERFWFTPRPPHLLCAMRIAAGAMLFYCHLVLAGSLLEFLGPEAWINNEMARQLHDGAFGTHDWARSYLWHLESPTVLAVHHGFTMLVMAAMTLGLATRVVVPLALFLQLMYLHRLTGALFGLDQIVTYVTLYLAVAPCGARYSIDSIVRKRFAGRFDASPRLRWWVPDATPSVAANISTRLLQLHLCVIYLFGGMSKARGETWWNGLAVWYAVSNYEYQSINMTWLSRYPAVISALSNITMFWEVFYCALVWPKITRPFVILIAFMVHGGIALFLGMMTFGSMMIVANCIFLPPTWFLTRDELLDIEDVDDEFEVDDQLADDEALVASESELDRQLRDPGLSADERSRLRKKKEKIREAAERINRRYKALKKREAKYEARVKKLRQREAKIKDLVEKRRAKKRDAPDSDDSDRPA</sequence>
<accession>A0ABT7PS92</accession>
<feature type="transmembrane region" description="Helical" evidence="6">
    <location>
        <begin position="110"/>
        <end position="134"/>
    </location>
</feature>
<dbReference type="InterPro" id="IPR011020">
    <property type="entry name" value="HTTM-like"/>
</dbReference>
<evidence type="ECO:0000256" key="2">
    <source>
        <dbReference type="ARBA" id="ARBA00022692"/>
    </source>
</evidence>
<dbReference type="InterPro" id="IPR052964">
    <property type="entry name" value="Sporulation_signal_mat"/>
</dbReference>
<comment type="caution">
    <text evidence="8">The sequence shown here is derived from an EMBL/GenBank/DDBJ whole genome shotgun (WGS) entry which is preliminary data.</text>
</comment>
<evidence type="ECO:0000256" key="4">
    <source>
        <dbReference type="ARBA" id="ARBA00023136"/>
    </source>
</evidence>
<dbReference type="RefSeq" id="WP_289166991.1">
    <property type="nucleotide sequence ID" value="NZ_JASZZN010000029.1"/>
</dbReference>
<keyword evidence="9" id="KW-1185">Reference proteome</keyword>
<keyword evidence="2 6" id="KW-0812">Transmembrane</keyword>
<evidence type="ECO:0000256" key="1">
    <source>
        <dbReference type="ARBA" id="ARBA00004127"/>
    </source>
</evidence>
<evidence type="ECO:0000256" key="6">
    <source>
        <dbReference type="SAM" id="Phobius"/>
    </source>
</evidence>
<feature type="transmembrane region" description="Helical" evidence="6">
    <location>
        <begin position="285"/>
        <end position="318"/>
    </location>
</feature>